<name>A0ACC0P3D0_RHOML</name>
<comment type="caution">
    <text evidence="1">The sequence shown here is derived from an EMBL/GenBank/DDBJ whole genome shotgun (WGS) entry which is preliminary data.</text>
</comment>
<organism evidence="1 2">
    <name type="scientific">Rhododendron molle</name>
    <name type="common">Chinese azalea</name>
    <name type="synonym">Azalea mollis</name>
    <dbReference type="NCBI Taxonomy" id="49168"/>
    <lineage>
        <taxon>Eukaryota</taxon>
        <taxon>Viridiplantae</taxon>
        <taxon>Streptophyta</taxon>
        <taxon>Embryophyta</taxon>
        <taxon>Tracheophyta</taxon>
        <taxon>Spermatophyta</taxon>
        <taxon>Magnoliopsida</taxon>
        <taxon>eudicotyledons</taxon>
        <taxon>Gunneridae</taxon>
        <taxon>Pentapetalae</taxon>
        <taxon>asterids</taxon>
        <taxon>Ericales</taxon>
        <taxon>Ericaceae</taxon>
        <taxon>Ericoideae</taxon>
        <taxon>Rhodoreae</taxon>
        <taxon>Rhododendron</taxon>
    </lineage>
</organism>
<accession>A0ACC0P3D0</accession>
<keyword evidence="2" id="KW-1185">Reference proteome</keyword>
<gene>
    <name evidence="1" type="ORF">RHMOL_Rhmol04G0224900</name>
</gene>
<proteinExistence type="predicted"/>
<protein>
    <submittedName>
        <fullName evidence="1">Uncharacterized protein</fullName>
    </submittedName>
</protein>
<dbReference type="Proteomes" id="UP001062846">
    <property type="component" value="Chromosome 4"/>
</dbReference>
<sequence length="268" mass="31092">MSTNSAMSSSTAISSSSATSSSTMNTQEQFNVQCGCGVKAPLRTALTNPNVGRRFLGCVNYKSDNAFKYFDWVDPPTCERGKDFGNWIVKKNMDLQKDVEDLRRQILHLKKTETNLKGEIRVSKERENEFRQKMEQWQKREEWFVMKINCMNRKITEMENGMTMKMEEWKNKEELNAMEIEEVETHNVELRVKLEEFEAQHVELRVKMEKVEAKNVSLRGRNKAMKVNIELANLKGKWLTTLLVILVGLGIVYFGGKGWLKKKMLALH</sequence>
<evidence type="ECO:0000313" key="2">
    <source>
        <dbReference type="Proteomes" id="UP001062846"/>
    </source>
</evidence>
<dbReference type="EMBL" id="CM046391">
    <property type="protein sequence ID" value="KAI8560051.1"/>
    <property type="molecule type" value="Genomic_DNA"/>
</dbReference>
<reference evidence="1" key="1">
    <citation type="submission" date="2022-02" db="EMBL/GenBank/DDBJ databases">
        <title>Plant Genome Project.</title>
        <authorList>
            <person name="Zhang R.-G."/>
        </authorList>
    </citation>
    <scope>NUCLEOTIDE SEQUENCE</scope>
    <source>
        <strain evidence="1">AT1</strain>
    </source>
</reference>
<evidence type="ECO:0000313" key="1">
    <source>
        <dbReference type="EMBL" id="KAI8560051.1"/>
    </source>
</evidence>